<evidence type="ECO:0000313" key="1">
    <source>
        <dbReference type="EMBL" id="ELW72002.1"/>
    </source>
</evidence>
<reference evidence="2" key="2">
    <citation type="journal article" date="2013" name="Nat. Commun.">
        <title>Genome of the Chinese tree shrew.</title>
        <authorList>
            <person name="Fan Y."/>
            <person name="Huang Z.Y."/>
            <person name="Cao C.C."/>
            <person name="Chen C.S."/>
            <person name="Chen Y.X."/>
            <person name="Fan D.D."/>
            <person name="He J."/>
            <person name="Hou H.L."/>
            <person name="Hu L."/>
            <person name="Hu X.T."/>
            <person name="Jiang X.T."/>
            <person name="Lai R."/>
            <person name="Lang Y.S."/>
            <person name="Liang B."/>
            <person name="Liao S.G."/>
            <person name="Mu D."/>
            <person name="Ma Y.Y."/>
            <person name="Niu Y.Y."/>
            <person name="Sun X.Q."/>
            <person name="Xia J.Q."/>
            <person name="Xiao J."/>
            <person name="Xiong Z.Q."/>
            <person name="Xu L."/>
            <person name="Yang L."/>
            <person name="Zhang Y."/>
            <person name="Zhao W."/>
            <person name="Zhao X.D."/>
            <person name="Zheng Y.T."/>
            <person name="Zhou J.M."/>
            <person name="Zhu Y.B."/>
            <person name="Zhang G.J."/>
            <person name="Wang J."/>
            <person name="Yao Y.G."/>
        </authorList>
    </citation>
    <scope>NUCLEOTIDE SEQUENCE [LARGE SCALE GENOMIC DNA]</scope>
</reference>
<dbReference type="InParanoid" id="L9LE46"/>
<gene>
    <name evidence="1" type="ORF">TREES_T100010444</name>
</gene>
<dbReference type="AlphaFoldDB" id="L9LE46"/>
<name>L9LE46_TUPCH</name>
<dbReference type="Proteomes" id="UP000011518">
    <property type="component" value="Unassembled WGS sequence"/>
</dbReference>
<organism evidence="1 2">
    <name type="scientific">Tupaia chinensis</name>
    <name type="common">Chinese tree shrew</name>
    <name type="synonym">Tupaia belangeri chinensis</name>
    <dbReference type="NCBI Taxonomy" id="246437"/>
    <lineage>
        <taxon>Eukaryota</taxon>
        <taxon>Metazoa</taxon>
        <taxon>Chordata</taxon>
        <taxon>Craniata</taxon>
        <taxon>Vertebrata</taxon>
        <taxon>Euteleostomi</taxon>
        <taxon>Mammalia</taxon>
        <taxon>Eutheria</taxon>
        <taxon>Euarchontoglires</taxon>
        <taxon>Scandentia</taxon>
        <taxon>Tupaiidae</taxon>
        <taxon>Tupaia</taxon>
    </lineage>
</organism>
<keyword evidence="2" id="KW-1185">Reference proteome</keyword>
<reference evidence="2" key="1">
    <citation type="submission" date="2012-07" db="EMBL/GenBank/DDBJ databases">
        <title>Genome of the Chinese tree shrew, a rising model animal genetically related to primates.</title>
        <authorList>
            <person name="Zhang G."/>
            <person name="Fan Y."/>
            <person name="Yao Y."/>
            <person name="Huang Z."/>
        </authorList>
    </citation>
    <scope>NUCLEOTIDE SEQUENCE [LARGE SCALE GENOMIC DNA]</scope>
</reference>
<accession>L9LE46</accession>
<proteinExistence type="predicted"/>
<sequence length="69" mass="7733">MPFRGRSTMFPNLTVLVLVIQFTNKISIMFLLSQKFCSDKGFQDLSCAFHIAEECAGKKRIVGYAATLV</sequence>
<protein>
    <submittedName>
        <fullName evidence="1">Uncharacterized protein</fullName>
    </submittedName>
</protein>
<evidence type="ECO:0000313" key="2">
    <source>
        <dbReference type="Proteomes" id="UP000011518"/>
    </source>
</evidence>
<dbReference type="EMBL" id="KB320448">
    <property type="protein sequence ID" value="ELW72002.1"/>
    <property type="molecule type" value="Genomic_DNA"/>
</dbReference>